<dbReference type="Proteomes" id="UP000057737">
    <property type="component" value="Unassembled WGS sequence"/>
</dbReference>
<dbReference type="EMBL" id="LNCU01000098">
    <property type="protein sequence ID" value="KWV49818.1"/>
    <property type="molecule type" value="Genomic_DNA"/>
</dbReference>
<gene>
    <name evidence="1" type="ORF">AS156_14880</name>
</gene>
<sequence>MRKRKGSIYQSGGTSTGYSAMRGVVDIQVDAIIHVFPTGHERRSFPYGLIGNVRDKLVGGGFIKREDLERDIEALENHLSRPGVQVTSNLFFRLTGRLPQ</sequence>
<comment type="caution">
    <text evidence="1">The sequence shown here is derived from an EMBL/GenBank/DDBJ whole genome shotgun (WGS) entry which is preliminary data.</text>
</comment>
<name>A0A109JJ13_9BRAD</name>
<accession>A0A109JJ13</accession>
<reference evidence="1 2" key="1">
    <citation type="submission" date="2015-11" db="EMBL/GenBank/DDBJ databases">
        <title>Draft Genome Sequence of the Strain BR 10303 (Bradyrhizobium sp.) isolated from nodules of Centrolobium paraense.</title>
        <authorList>
            <person name="Zelli J.E."/>
            <person name="Simoes-Araujo J.L."/>
            <person name="Barauna A.C."/>
            <person name="Silva K."/>
        </authorList>
    </citation>
    <scope>NUCLEOTIDE SEQUENCE [LARGE SCALE GENOMIC DNA]</scope>
    <source>
        <strain evidence="1 2">BR 10303</strain>
    </source>
</reference>
<organism evidence="1 2">
    <name type="scientific">Bradyrhizobium macuxiense</name>
    <dbReference type="NCBI Taxonomy" id="1755647"/>
    <lineage>
        <taxon>Bacteria</taxon>
        <taxon>Pseudomonadati</taxon>
        <taxon>Pseudomonadota</taxon>
        <taxon>Alphaproteobacteria</taxon>
        <taxon>Hyphomicrobiales</taxon>
        <taxon>Nitrobacteraceae</taxon>
        <taxon>Bradyrhizobium</taxon>
    </lineage>
</organism>
<evidence type="ECO:0000313" key="1">
    <source>
        <dbReference type="EMBL" id="KWV49818.1"/>
    </source>
</evidence>
<evidence type="ECO:0000313" key="2">
    <source>
        <dbReference type="Proteomes" id="UP000057737"/>
    </source>
</evidence>
<dbReference type="AlphaFoldDB" id="A0A109JJ13"/>
<keyword evidence="2" id="KW-1185">Reference proteome</keyword>
<protein>
    <submittedName>
        <fullName evidence="1">Uncharacterized protein</fullName>
    </submittedName>
</protein>
<proteinExistence type="predicted"/>